<evidence type="ECO:0000256" key="7">
    <source>
        <dbReference type="ARBA" id="ARBA00022806"/>
    </source>
</evidence>
<evidence type="ECO:0000256" key="3">
    <source>
        <dbReference type="ARBA" id="ARBA00022722"/>
    </source>
</evidence>
<dbReference type="InterPro" id="IPR038257">
    <property type="entry name" value="CRISPR-assoc_Cas3_HD_sf"/>
</dbReference>
<evidence type="ECO:0000259" key="13">
    <source>
        <dbReference type="PROSITE" id="PS51643"/>
    </source>
</evidence>
<dbReference type="PROSITE" id="PS51192">
    <property type="entry name" value="HELICASE_ATP_BIND_1"/>
    <property type="match status" value="1"/>
</dbReference>
<dbReference type="EMBL" id="CP009170">
    <property type="protein sequence ID" value="AIS53551.1"/>
    <property type="molecule type" value="Genomic_DNA"/>
</dbReference>
<keyword evidence="15" id="KW-1185">Reference proteome</keyword>
<dbReference type="eggNOG" id="COG1203">
    <property type="taxonomic scope" value="Bacteria"/>
</dbReference>
<dbReference type="GO" id="GO:0004518">
    <property type="term" value="F:nuclease activity"/>
    <property type="evidence" value="ECO:0007669"/>
    <property type="project" value="UniProtKB-KW"/>
</dbReference>
<accession>A0A097AUS9</accession>
<dbReference type="GO" id="GO:0003676">
    <property type="term" value="F:nucleic acid binding"/>
    <property type="evidence" value="ECO:0007669"/>
    <property type="project" value="InterPro"/>
</dbReference>
<dbReference type="PANTHER" id="PTHR47959">
    <property type="entry name" value="ATP-DEPENDENT RNA HELICASE RHLE-RELATED"/>
    <property type="match status" value="1"/>
</dbReference>
<evidence type="ECO:0000256" key="6">
    <source>
        <dbReference type="ARBA" id="ARBA00022801"/>
    </source>
</evidence>
<reference evidence="15" key="1">
    <citation type="journal article" date="2015" name="Genome Announc.">
        <title>Whole-Genome Sequences of 80 Environmental and Clinical Isolates of Burkholderia pseudomallei.</title>
        <authorList>
            <person name="Johnson S.L."/>
            <person name="Baker A.L."/>
            <person name="Chain P.S."/>
            <person name="Currie B.J."/>
            <person name="Daligault H.E."/>
            <person name="Davenport K.W."/>
            <person name="Davis C.B."/>
            <person name="Inglis T.J."/>
            <person name="Kaestli M."/>
            <person name="Koren S."/>
            <person name="Mayo M."/>
            <person name="Merritt A.J."/>
            <person name="Price E.P."/>
            <person name="Sarovich D.S."/>
            <person name="Warner J."/>
            <person name="Rosovitz M.J."/>
        </authorList>
    </citation>
    <scope>NUCLEOTIDE SEQUENCE [LARGE SCALE GENOMIC DNA]</scope>
    <source>
        <strain evidence="15">DSM 2030</strain>
    </source>
</reference>
<dbReference type="PROSITE" id="PS51643">
    <property type="entry name" value="HD_CAS3"/>
    <property type="match status" value="1"/>
</dbReference>
<evidence type="ECO:0000256" key="8">
    <source>
        <dbReference type="ARBA" id="ARBA00022840"/>
    </source>
</evidence>
<dbReference type="InterPro" id="IPR001650">
    <property type="entry name" value="Helicase_C-like"/>
</dbReference>
<dbReference type="Proteomes" id="UP000029669">
    <property type="component" value="Chromosome"/>
</dbReference>
<keyword evidence="8" id="KW-0067">ATP-binding</keyword>
<dbReference type="RefSeq" id="WP_049686108.1">
    <property type="nucleotide sequence ID" value="NZ_CP009170.1"/>
</dbReference>
<dbReference type="SUPFAM" id="SSF109604">
    <property type="entry name" value="HD-domain/PDEase-like"/>
    <property type="match status" value="1"/>
</dbReference>
<dbReference type="NCBIfam" id="TIGR01587">
    <property type="entry name" value="cas3_core"/>
    <property type="match status" value="1"/>
</dbReference>
<dbReference type="GO" id="GO:0016787">
    <property type="term" value="F:hydrolase activity"/>
    <property type="evidence" value="ECO:0007669"/>
    <property type="project" value="UniProtKB-KW"/>
</dbReference>
<dbReference type="GO" id="GO:0046872">
    <property type="term" value="F:metal ion binding"/>
    <property type="evidence" value="ECO:0007669"/>
    <property type="project" value="UniProtKB-KW"/>
</dbReference>
<comment type="similarity">
    <text evidence="10">Belongs to the DEAD box helicase family.</text>
</comment>
<keyword evidence="3" id="KW-0540">Nuclease</keyword>
<dbReference type="STRING" id="2325.TKV_c24310"/>
<dbReference type="PANTHER" id="PTHR47959:SF16">
    <property type="entry name" value="CRISPR-ASSOCIATED NUCLEASE_HELICASE CAS3-RELATED"/>
    <property type="match status" value="1"/>
</dbReference>
<dbReference type="Pfam" id="PF22590">
    <property type="entry name" value="Cas3-like_C_2"/>
    <property type="match status" value="1"/>
</dbReference>
<dbReference type="InterPro" id="IPR050079">
    <property type="entry name" value="DEAD_box_RNA_helicase"/>
</dbReference>
<proteinExistence type="inferred from homology"/>
<keyword evidence="6 14" id="KW-0378">Hydrolase</keyword>
<sequence>MGKKILAKSSEYGEETLIQHTQKALNVLKSLKEAYPEVLEICGDEKFYEYLFAAIFLHDFGKAAEGFQKMLKEAKPWGYRHEIISAGFISCLPYSEDVKKDIALAIITHHKDLYELQEGYSTLTPPGKDNYIKRLKELEKNISYLQFMLDKVPEWSKEFLGYEISLNQIKSIEEIEDAFCWAAKEYLNDYEDKKITNEKRKLFLRGFLTACDHLSSASQEEVVKAVSNMKEIFKFPVYRDTQLKAMSTKGSAVLIAPTGYGKTEASLLWSDNNQNEVKGKRIFYLLPYTASINAMYNRFKDTFGDDRVALLHGKAVYFLYKEFTKSGEDYFSAVTKAKTKYNLSQKIFKPYKVLTPFQILKHFFGVGGFEQHIGEMTGGLFILDEVHSYDPHTTALILESLKYLKEEYKVEVLIMSATLPKFLKELFMKELNIGCLIEPSKEELKKIARHKVSVIEGDVFSNIGKIIKDTKENKNVLVVCNTVGHAQKVYSELKEYTDKSALLHSRFILKDREKIEQNLDNVQLLVGTQAIEVSLDIDFDALYTEPAPIDALIQRFGRVNRKGYKGVSPVYIFSQGSEVDKNVYKNQQVVSKTLELLREWDILSEDLIQNLVDEVYKEGYVGKDYEEFIRAKESFRNVIKQLYPFIETKHLKEEFYELFDNREVVPYVFKEEYLEKVKNKEYFEATGYIVGISQRRYIALKKQNLIEDQDYNIGFAYCEYDKDLGLLIDKPYSNIFADDFQY</sequence>
<evidence type="ECO:0000313" key="15">
    <source>
        <dbReference type="Proteomes" id="UP000029669"/>
    </source>
</evidence>
<dbReference type="Pfam" id="PF00270">
    <property type="entry name" value="DEAD"/>
    <property type="match status" value="1"/>
</dbReference>
<evidence type="ECO:0000256" key="10">
    <source>
        <dbReference type="ARBA" id="ARBA00038437"/>
    </source>
</evidence>
<feature type="domain" description="HD Cas3-type" evidence="13">
    <location>
        <begin position="10"/>
        <end position="214"/>
    </location>
</feature>
<dbReference type="EC" id="3.1.-.-" evidence="14"/>
<evidence type="ECO:0000259" key="12">
    <source>
        <dbReference type="PROSITE" id="PS51194"/>
    </source>
</evidence>
<dbReference type="EC" id="3.6.4.-" evidence="14"/>
<dbReference type="AlphaFoldDB" id="A0A097AUS9"/>
<keyword evidence="7 14" id="KW-0347">Helicase</keyword>
<evidence type="ECO:0000256" key="1">
    <source>
        <dbReference type="ARBA" id="ARBA00006847"/>
    </source>
</evidence>
<dbReference type="GO" id="GO:0003724">
    <property type="term" value="F:RNA helicase activity"/>
    <property type="evidence" value="ECO:0007669"/>
    <property type="project" value="TreeGrafter"/>
</dbReference>
<evidence type="ECO:0000313" key="14">
    <source>
        <dbReference type="EMBL" id="AIS53551.1"/>
    </source>
</evidence>
<evidence type="ECO:0000256" key="2">
    <source>
        <dbReference type="ARBA" id="ARBA00009046"/>
    </source>
</evidence>
<feature type="domain" description="Helicase C-terminal" evidence="12">
    <location>
        <begin position="462"/>
        <end position="608"/>
    </location>
</feature>
<dbReference type="PROSITE" id="PS51194">
    <property type="entry name" value="HELICASE_CTER"/>
    <property type="match status" value="1"/>
</dbReference>
<evidence type="ECO:0000259" key="11">
    <source>
        <dbReference type="PROSITE" id="PS51192"/>
    </source>
</evidence>
<dbReference type="CDD" id="cd09641">
    <property type="entry name" value="Cas3''_I"/>
    <property type="match status" value="1"/>
</dbReference>
<keyword evidence="4" id="KW-0479">Metal-binding</keyword>
<comment type="similarity">
    <text evidence="2">In the central section; belongs to the CRISPR-associated helicase Cas3 family.</text>
</comment>
<protein>
    <submittedName>
        <fullName evidence="14">CRISPR-associated nuclease/helicase Cas3</fullName>
        <ecNumber evidence="14">3.1.-.-</ecNumber>
        <ecNumber evidence="14">3.6.4.-</ecNumber>
    </submittedName>
</protein>
<dbReference type="InterPro" id="IPR006483">
    <property type="entry name" value="CRISPR-assoc_Cas3_HD"/>
</dbReference>
<dbReference type="SMART" id="SM00490">
    <property type="entry name" value="HELICc"/>
    <property type="match status" value="1"/>
</dbReference>
<dbReference type="Pfam" id="PF18019">
    <property type="entry name" value="Cas3_HD"/>
    <property type="match status" value="1"/>
</dbReference>
<dbReference type="InterPro" id="IPR027417">
    <property type="entry name" value="P-loop_NTPase"/>
</dbReference>
<evidence type="ECO:0000256" key="9">
    <source>
        <dbReference type="ARBA" id="ARBA00023118"/>
    </source>
</evidence>
<dbReference type="SMART" id="SM00487">
    <property type="entry name" value="DEXDc"/>
    <property type="match status" value="1"/>
</dbReference>
<dbReference type="InterPro" id="IPR054712">
    <property type="entry name" value="Cas3-like_dom"/>
</dbReference>
<organism evidence="14 15">
    <name type="scientific">Thermoanaerobacter kivui</name>
    <name type="common">Acetogenium kivui</name>
    <dbReference type="NCBI Taxonomy" id="2325"/>
    <lineage>
        <taxon>Bacteria</taxon>
        <taxon>Bacillati</taxon>
        <taxon>Bacillota</taxon>
        <taxon>Clostridia</taxon>
        <taxon>Thermoanaerobacterales</taxon>
        <taxon>Thermoanaerobacteraceae</taxon>
        <taxon>Thermoanaerobacter</taxon>
    </lineage>
</organism>
<evidence type="ECO:0000256" key="5">
    <source>
        <dbReference type="ARBA" id="ARBA00022741"/>
    </source>
</evidence>
<feature type="domain" description="Helicase ATP-binding" evidence="11">
    <location>
        <begin position="243"/>
        <end position="437"/>
    </location>
</feature>
<comment type="similarity">
    <text evidence="1">In the N-terminal section; belongs to the CRISPR-associated nuclease Cas3-HD family.</text>
</comment>
<dbReference type="eggNOG" id="COG2254">
    <property type="taxonomic scope" value="Bacteria"/>
</dbReference>
<dbReference type="GO" id="GO:0005829">
    <property type="term" value="C:cytosol"/>
    <property type="evidence" value="ECO:0007669"/>
    <property type="project" value="TreeGrafter"/>
</dbReference>
<dbReference type="GO" id="GO:0005524">
    <property type="term" value="F:ATP binding"/>
    <property type="evidence" value="ECO:0007669"/>
    <property type="project" value="UniProtKB-KW"/>
</dbReference>
<name>A0A097AUS9_THEKI</name>
<dbReference type="KEGG" id="tki:TKV_c24310"/>
<dbReference type="Gene3D" id="3.40.50.300">
    <property type="entry name" value="P-loop containing nucleotide triphosphate hydrolases"/>
    <property type="match status" value="2"/>
</dbReference>
<dbReference type="InterPro" id="IPR014001">
    <property type="entry name" value="Helicase_ATP-bd"/>
</dbReference>
<dbReference type="Gene3D" id="1.10.3210.30">
    <property type="match status" value="1"/>
</dbReference>
<keyword evidence="5" id="KW-0547">Nucleotide-binding</keyword>
<dbReference type="SUPFAM" id="SSF52540">
    <property type="entry name" value="P-loop containing nucleoside triphosphate hydrolases"/>
    <property type="match status" value="1"/>
</dbReference>
<dbReference type="InterPro" id="IPR006474">
    <property type="entry name" value="Helicase_Cas3_CRISPR-ass_core"/>
</dbReference>
<dbReference type="OrthoDB" id="9810236at2"/>
<dbReference type="HOGENOM" id="CLU_009347_1_0_9"/>
<dbReference type="InterPro" id="IPR011545">
    <property type="entry name" value="DEAD/DEAH_box_helicase_dom"/>
</dbReference>
<dbReference type="NCBIfam" id="TIGR01596">
    <property type="entry name" value="cas3_HD"/>
    <property type="match status" value="1"/>
</dbReference>
<dbReference type="GO" id="GO:0051607">
    <property type="term" value="P:defense response to virus"/>
    <property type="evidence" value="ECO:0007669"/>
    <property type="project" value="UniProtKB-KW"/>
</dbReference>
<keyword evidence="9" id="KW-0051">Antiviral defense</keyword>
<evidence type="ECO:0000256" key="4">
    <source>
        <dbReference type="ARBA" id="ARBA00022723"/>
    </source>
</evidence>
<gene>
    <name evidence="14" type="primary">cas3</name>
    <name evidence="14" type="ORF">TKV_c24310</name>
</gene>